<evidence type="ECO:0000256" key="3">
    <source>
        <dbReference type="ARBA" id="ARBA00022989"/>
    </source>
</evidence>
<evidence type="ECO:0000313" key="10">
    <source>
        <dbReference type="Ensembl" id="ENSSPAP00000021731.1"/>
    </source>
</evidence>
<accession>A0A3B5AMS8</accession>
<dbReference type="Pfam" id="PF00001">
    <property type="entry name" value="7tm_1"/>
    <property type="match status" value="1"/>
</dbReference>
<dbReference type="GO" id="GO:0006955">
    <property type="term" value="P:immune response"/>
    <property type="evidence" value="ECO:0007669"/>
    <property type="project" value="TreeGrafter"/>
</dbReference>
<keyword evidence="2 8" id="KW-0812">Transmembrane</keyword>
<dbReference type="InterPro" id="IPR000276">
    <property type="entry name" value="GPCR_Rhodpsn"/>
</dbReference>
<dbReference type="GO" id="GO:0019957">
    <property type="term" value="F:C-C chemokine binding"/>
    <property type="evidence" value="ECO:0007669"/>
    <property type="project" value="TreeGrafter"/>
</dbReference>
<feature type="transmembrane region" description="Helical" evidence="8">
    <location>
        <begin position="290"/>
        <end position="314"/>
    </location>
</feature>
<keyword evidence="4" id="KW-0297">G-protein coupled receptor</keyword>
<evidence type="ECO:0000256" key="1">
    <source>
        <dbReference type="ARBA" id="ARBA00004141"/>
    </source>
</evidence>
<dbReference type="AlphaFoldDB" id="A0A3B5AMS8"/>
<dbReference type="SUPFAM" id="SSF81321">
    <property type="entry name" value="Family A G protein-coupled receptor-like"/>
    <property type="match status" value="1"/>
</dbReference>
<feature type="transmembrane region" description="Helical" evidence="8">
    <location>
        <begin position="63"/>
        <end position="88"/>
    </location>
</feature>
<dbReference type="GO" id="GO:0060326">
    <property type="term" value="P:cell chemotaxis"/>
    <property type="evidence" value="ECO:0007669"/>
    <property type="project" value="TreeGrafter"/>
</dbReference>
<keyword evidence="6" id="KW-0675">Receptor</keyword>
<dbReference type="PANTHER" id="PTHR10489:SF932">
    <property type="entry name" value="G-PROTEIN COUPLED RECEPTORS FAMILY 1 PROFILE DOMAIN-CONTAINING PROTEIN"/>
    <property type="match status" value="1"/>
</dbReference>
<evidence type="ECO:0000256" key="8">
    <source>
        <dbReference type="SAM" id="Phobius"/>
    </source>
</evidence>
<dbReference type="PANTHER" id="PTHR10489">
    <property type="entry name" value="CELL ADHESION MOLECULE"/>
    <property type="match status" value="1"/>
</dbReference>
<sequence length="347" mass="39500">MGCRMCSEFKYLPFFIRSIFISSQEDLDKFRMALSSDYDYDLRWIHNESGLNAHPEGDVEFQVYAAACYSLIFCISLPGNSFLLWVLLKERAWRTTRDIFLLQLAVSNLCSTATLPFMASNDLHSWGFEGWACGALRALHRLGWTSYPIIVTAMVLHSYITVVHASRVSAQAFSKRRVLVGSIVMWLACAAVAVGFATMCFSSPSVFMLYFDTYFHVILLFLLPLAIVTFCYVHLWITIRQGRINRQDQPSKLILGITVGYFLCVAPHTIIAFIAVVLPTATHILLDQKALLYALLITYPLIHFYCLLYPLVYIPGAQRFRRHLPQRCHRSGDDEPVAVVNLLETTE</sequence>
<feature type="transmembrane region" description="Helical" evidence="8">
    <location>
        <begin position="253"/>
        <end position="278"/>
    </location>
</feature>
<dbReference type="GeneTree" id="ENSGT01110000267168"/>
<evidence type="ECO:0000256" key="7">
    <source>
        <dbReference type="ARBA" id="ARBA00023224"/>
    </source>
</evidence>
<evidence type="ECO:0000256" key="6">
    <source>
        <dbReference type="ARBA" id="ARBA00023170"/>
    </source>
</evidence>
<dbReference type="PRINTS" id="PR00237">
    <property type="entry name" value="GPCRRHODOPSN"/>
</dbReference>
<keyword evidence="7" id="KW-0807">Transducer</keyword>
<dbReference type="GO" id="GO:0016493">
    <property type="term" value="F:C-C chemokine receptor activity"/>
    <property type="evidence" value="ECO:0007669"/>
    <property type="project" value="TreeGrafter"/>
</dbReference>
<dbReference type="GO" id="GO:0007204">
    <property type="term" value="P:positive regulation of cytosolic calcium ion concentration"/>
    <property type="evidence" value="ECO:0007669"/>
    <property type="project" value="TreeGrafter"/>
</dbReference>
<comment type="subcellular location">
    <subcellularLocation>
        <location evidence="1">Membrane</location>
        <topology evidence="1">Multi-pass membrane protein</topology>
    </subcellularLocation>
</comment>
<dbReference type="PROSITE" id="PS50262">
    <property type="entry name" value="G_PROTEIN_RECEP_F1_2"/>
    <property type="match status" value="1"/>
</dbReference>
<evidence type="ECO:0000259" key="9">
    <source>
        <dbReference type="PROSITE" id="PS50262"/>
    </source>
</evidence>
<feature type="domain" description="G-protein coupled receptors family 1 profile" evidence="9">
    <location>
        <begin position="79"/>
        <end position="313"/>
    </location>
</feature>
<dbReference type="Ensembl" id="ENSSPAT00000022072.1">
    <property type="protein sequence ID" value="ENSSPAP00000021731.1"/>
    <property type="gene ID" value="ENSSPAG00000016410.1"/>
</dbReference>
<dbReference type="InterPro" id="IPR050119">
    <property type="entry name" value="CCR1-9-like"/>
</dbReference>
<name>A0A3B5AMS8_9TELE</name>
<evidence type="ECO:0000256" key="5">
    <source>
        <dbReference type="ARBA" id="ARBA00023136"/>
    </source>
</evidence>
<dbReference type="Gene3D" id="1.20.1070.10">
    <property type="entry name" value="Rhodopsin 7-helix transmembrane proteins"/>
    <property type="match status" value="1"/>
</dbReference>
<evidence type="ECO:0000256" key="2">
    <source>
        <dbReference type="ARBA" id="ARBA00022692"/>
    </source>
</evidence>
<evidence type="ECO:0000256" key="4">
    <source>
        <dbReference type="ARBA" id="ARBA00023040"/>
    </source>
</evidence>
<keyword evidence="3 8" id="KW-1133">Transmembrane helix</keyword>
<feature type="transmembrane region" description="Helical" evidence="8">
    <location>
        <begin position="146"/>
        <end position="166"/>
    </location>
</feature>
<dbReference type="STRING" id="144197.ENSSPAP00000021731"/>
<feature type="transmembrane region" description="Helical" evidence="8">
    <location>
        <begin position="178"/>
        <end position="201"/>
    </location>
</feature>
<dbReference type="InterPro" id="IPR017452">
    <property type="entry name" value="GPCR_Rhodpsn_7TM"/>
</dbReference>
<dbReference type="GO" id="GO:0019722">
    <property type="term" value="P:calcium-mediated signaling"/>
    <property type="evidence" value="ECO:0007669"/>
    <property type="project" value="TreeGrafter"/>
</dbReference>
<proteinExistence type="predicted"/>
<protein>
    <submittedName>
        <fullName evidence="10">Chemokine XC receptor 1-like</fullName>
    </submittedName>
</protein>
<dbReference type="GO" id="GO:0009897">
    <property type="term" value="C:external side of plasma membrane"/>
    <property type="evidence" value="ECO:0007669"/>
    <property type="project" value="TreeGrafter"/>
</dbReference>
<feature type="transmembrane region" description="Helical" evidence="8">
    <location>
        <begin position="213"/>
        <end position="233"/>
    </location>
</feature>
<organism evidence="10">
    <name type="scientific">Stegastes partitus</name>
    <name type="common">bicolor damselfish</name>
    <dbReference type="NCBI Taxonomy" id="144197"/>
    <lineage>
        <taxon>Eukaryota</taxon>
        <taxon>Metazoa</taxon>
        <taxon>Chordata</taxon>
        <taxon>Craniata</taxon>
        <taxon>Vertebrata</taxon>
        <taxon>Euteleostomi</taxon>
        <taxon>Actinopterygii</taxon>
        <taxon>Neopterygii</taxon>
        <taxon>Teleostei</taxon>
        <taxon>Neoteleostei</taxon>
        <taxon>Acanthomorphata</taxon>
        <taxon>Ovalentaria</taxon>
        <taxon>Pomacentridae</taxon>
        <taxon>Stegastes</taxon>
    </lineage>
</organism>
<feature type="transmembrane region" description="Helical" evidence="8">
    <location>
        <begin position="100"/>
        <end position="119"/>
    </location>
</feature>
<keyword evidence="5 8" id="KW-0472">Membrane</keyword>
<reference evidence="10" key="1">
    <citation type="submission" date="2023-09" db="UniProtKB">
        <authorList>
            <consortium name="Ensembl"/>
        </authorList>
    </citation>
    <scope>IDENTIFICATION</scope>
</reference>